<feature type="compositionally biased region" description="Basic and acidic residues" evidence="1">
    <location>
        <begin position="179"/>
        <end position="199"/>
    </location>
</feature>
<keyword evidence="4" id="KW-1185">Reference proteome</keyword>
<reference evidence="3 4" key="1">
    <citation type="submission" date="2017-06" db="EMBL/GenBank/DDBJ databases">
        <title>Ant-infecting Ophiocordyceps genomes reveal a high diversity of potential behavioral manipulation genes and a possible major role for enterotoxins.</title>
        <authorList>
            <person name="De Bekker C."/>
            <person name="Evans H.C."/>
            <person name="Brachmann A."/>
            <person name="Hughes D.P."/>
        </authorList>
    </citation>
    <scope>NUCLEOTIDE SEQUENCE [LARGE SCALE GENOMIC DNA]</scope>
    <source>
        <strain evidence="3 4">Map16</strain>
    </source>
</reference>
<proteinExistence type="predicted"/>
<evidence type="ECO:0000256" key="1">
    <source>
        <dbReference type="SAM" id="MobiDB-lite"/>
    </source>
</evidence>
<feature type="signal peptide" evidence="2">
    <location>
        <begin position="1"/>
        <end position="18"/>
    </location>
</feature>
<organism evidence="3 4">
    <name type="scientific">Ophiocordyceps camponoti-rufipedis</name>
    <dbReference type="NCBI Taxonomy" id="2004952"/>
    <lineage>
        <taxon>Eukaryota</taxon>
        <taxon>Fungi</taxon>
        <taxon>Dikarya</taxon>
        <taxon>Ascomycota</taxon>
        <taxon>Pezizomycotina</taxon>
        <taxon>Sordariomycetes</taxon>
        <taxon>Hypocreomycetidae</taxon>
        <taxon>Hypocreales</taxon>
        <taxon>Ophiocordycipitaceae</taxon>
        <taxon>Ophiocordyceps</taxon>
    </lineage>
</organism>
<sequence length="199" mass="21967">MQIKSLMLGGLLLSLVTCQEDEDLKKSMPKEYRGKMVDSEGKTYYGFPPGVQQVLLPYNGGLTCHVNETISSPSTFFARAGCDIKWLQLSDKEQPCYMVNDVRIIHVMPPGDSESDRNSACPKGFGRFGDVKSAPGEGQVCCARRILDDGIIVPDVASIKEAEQHRKAMDAAQGHNGKSKAEKPTGRPKKADWDSWKFQ</sequence>
<evidence type="ECO:0000313" key="4">
    <source>
        <dbReference type="Proteomes" id="UP000226431"/>
    </source>
</evidence>
<evidence type="ECO:0000313" key="3">
    <source>
        <dbReference type="EMBL" id="PHH73647.1"/>
    </source>
</evidence>
<feature type="region of interest" description="Disordered" evidence="1">
    <location>
        <begin position="162"/>
        <end position="199"/>
    </location>
</feature>
<accession>A0A2C5YY13</accession>
<dbReference type="AlphaFoldDB" id="A0A2C5YY13"/>
<gene>
    <name evidence="3" type="ORF">CDD80_3652</name>
</gene>
<feature type="chain" id="PRO_5013016423" description="Lipoprotein" evidence="2">
    <location>
        <begin position="19"/>
        <end position="199"/>
    </location>
</feature>
<evidence type="ECO:0000256" key="2">
    <source>
        <dbReference type="SAM" id="SignalP"/>
    </source>
</evidence>
<dbReference type="Proteomes" id="UP000226431">
    <property type="component" value="Unassembled WGS sequence"/>
</dbReference>
<name>A0A2C5YY13_9HYPO</name>
<keyword evidence="2" id="KW-0732">Signal</keyword>
<evidence type="ECO:0008006" key="5">
    <source>
        <dbReference type="Google" id="ProtNLM"/>
    </source>
</evidence>
<dbReference type="EMBL" id="NJES01000327">
    <property type="protein sequence ID" value="PHH73647.1"/>
    <property type="molecule type" value="Genomic_DNA"/>
</dbReference>
<comment type="caution">
    <text evidence="3">The sequence shown here is derived from an EMBL/GenBank/DDBJ whole genome shotgun (WGS) entry which is preliminary data.</text>
</comment>
<protein>
    <recommendedName>
        <fullName evidence="5">Lipoprotein</fullName>
    </recommendedName>
</protein>